<proteinExistence type="predicted"/>
<keyword evidence="3" id="KW-1185">Reference proteome</keyword>
<evidence type="ECO:0000256" key="1">
    <source>
        <dbReference type="SAM" id="MobiDB-lite"/>
    </source>
</evidence>
<evidence type="ECO:0000313" key="2">
    <source>
        <dbReference type="EMBL" id="MDQ0189126.1"/>
    </source>
</evidence>
<accession>A0ABT9XFQ0</accession>
<dbReference type="InterPro" id="IPR000250">
    <property type="entry name" value="Peptidase_G1"/>
</dbReference>
<evidence type="ECO:0008006" key="4">
    <source>
        <dbReference type="Google" id="ProtNLM"/>
    </source>
</evidence>
<organism evidence="2 3">
    <name type="scientific">Alicyclobacillus cycloheptanicus</name>
    <dbReference type="NCBI Taxonomy" id="1457"/>
    <lineage>
        <taxon>Bacteria</taxon>
        <taxon>Bacillati</taxon>
        <taxon>Bacillota</taxon>
        <taxon>Bacilli</taxon>
        <taxon>Bacillales</taxon>
        <taxon>Alicyclobacillaceae</taxon>
        <taxon>Alicyclobacillus</taxon>
    </lineage>
</organism>
<feature type="compositionally biased region" description="Gly residues" evidence="1">
    <location>
        <begin position="266"/>
        <end position="280"/>
    </location>
</feature>
<protein>
    <recommendedName>
        <fullName evidence="4">Peptidase A4 family protein</fullName>
    </recommendedName>
</protein>
<dbReference type="Proteomes" id="UP001232973">
    <property type="component" value="Unassembled WGS sequence"/>
</dbReference>
<dbReference type="Gene3D" id="2.60.120.700">
    <property type="entry name" value="Peptidase G1"/>
    <property type="match status" value="1"/>
</dbReference>
<feature type="region of interest" description="Disordered" evidence="1">
    <location>
        <begin position="1"/>
        <end position="33"/>
    </location>
</feature>
<dbReference type="InterPro" id="IPR038656">
    <property type="entry name" value="Peptidase_G1_sf"/>
</dbReference>
<dbReference type="EMBL" id="JAUSTP010000004">
    <property type="protein sequence ID" value="MDQ0189126.1"/>
    <property type="molecule type" value="Genomic_DNA"/>
</dbReference>
<comment type="caution">
    <text evidence="2">The sequence shown here is derived from an EMBL/GenBank/DDBJ whole genome shotgun (WGS) entry which is preliminary data.</text>
</comment>
<reference evidence="2 3" key="1">
    <citation type="submission" date="2023-07" db="EMBL/GenBank/DDBJ databases">
        <title>Genomic Encyclopedia of Type Strains, Phase IV (KMG-IV): sequencing the most valuable type-strain genomes for metagenomic binning, comparative biology and taxonomic classification.</title>
        <authorList>
            <person name="Goeker M."/>
        </authorList>
    </citation>
    <scope>NUCLEOTIDE SEQUENCE [LARGE SCALE GENOMIC DNA]</scope>
    <source>
        <strain evidence="2 3">DSM 4006</strain>
    </source>
</reference>
<gene>
    <name evidence="2" type="ORF">J2S03_000942</name>
</gene>
<dbReference type="CDD" id="cd13426">
    <property type="entry name" value="Peptidase_G1"/>
    <property type="match status" value="1"/>
</dbReference>
<dbReference type="RefSeq" id="WP_274454918.1">
    <property type="nucleotide sequence ID" value="NZ_CP067097.1"/>
</dbReference>
<feature type="compositionally biased region" description="Low complexity" evidence="1">
    <location>
        <begin position="1"/>
        <end position="29"/>
    </location>
</feature>
<dbReference type="SUPFAM" id="SSF49899">
    <property type="entry name" value="Concanavalin A-like lectins/glucanases"/>
    <property type="match status" value="1"/>
</dbReference>
<dbReference type="Pfam" id="PF01828">
    <property type="entry name" value="Peptidase_A4"/>
    <property type="match status" value="1"/>
</dbReference>
<sequence length="316" mass="31765">MNSTTANTTSGSTSSAASPSSSGATSPSSVQIPSNAEGSLNWAGYIDTPVSGGKGYTSISGSWTVPNIAANSQGMAAQWIGLGGVSTQDLLQIGTVEQNENGKPVAEVFWEKLPATATNLMTVPLGSTVQASITKSSGSTWDLNITVKTPGGQTQRKTIPVSLSSAYAQGIESSAEWISEDPSGPDNQLYPLANMGTVSYQDALVNGAPLNASGNEVQPVVLVDANGNVEIAPSAVGADGASFSTVTLATSSAGASAGRTPRGETIPGGRGSFGAPGSTGPGYAEQGAGPAGYGWTQAAGHGWHNTWGRPGGMNRW</sequence>
<dbReference type="InterPro" id="IPR013320">
    <property type="entry name" value="ConA-like_dom_sf"/>
</dbReference>
<name>A0ABT9XFQ0_9BACL</name>
<evidence type="ECO:0000313" key="3">
    <source>
        <dbReference type="Proteomes" id="UP001232973"/>
    </source>
</evidence>
<feature type="region of interest" description="Disordered" evidence="1">
    <location>
        <begin position="253"/>
        <end position="289"/>
    </location>
</feature>